<keyword evidence="4 8" id="KW-0663">Pyridoxal phosphate</keyword>
<evidence type="ECO:0000256" key="4">
    <source>
        <dbReference type="ARBA" id="ARBA00022898"/>
    </source>
</evidence>
<evidence type="ECO:0000256" key="8">
    <source>
        <dbReference type="HAMAP-Rule" id="MF_00423"/>
    </source>
</evidence>
<comment type="catalytic activity">
    <reaction evidence="8">
        <text>L-seryl-tRNA(Sec) + selenophosphate + H(+) = L-selenocysteinyl-tRNA(Sec) + phosphate</text>
        <dbReference type="Rhea" id="RHEA:22728"/>
        <dbReference type="Rhea" id="RHEA-COMP:9742"/>
        <dbReference type="Rhea" id="RHEA-COMP:9743"/>
        <dbReference type="ChEBI" id="CHEBI:15378"/>
        <dbReference type="ChEBI" id="CHEBI:16144"/>
        <dbReference type="ChEBI" id="CHEBI:43474"/>
        <dbReference type="ChEBI" id="CHEBI:78533"/>
        <dbReference type="ChEBI" id="CHEBI:78573"/>
        <dbReference type="EC" id="2.9.1.1"/>
    </reaction>
</comment>
<dbReference type="Gene3D" id="3.90.1150.180">
    <property type="match status" value="1"/>
</dbReference>
<dbReference type="AlphaFoldDB" id="A0A9X0UH51"/>
<dbReference type="InterPro" id="IPR004534">
    <property type="entry name" value="SelA_trans"/>
</dbReference>
<dbReference type="GO" id="GO:0004125">
    <property type="term" value="F:L-seryl-tRNA(Sec) selenium transferase activity"/>
    <property type="evidence" value="ECO:0007669"/>
    <property type="project" value="UniProtKB-UniRule"/>
</dbReference>
<dbReference type="InterPro" id="IPR015421">
    <property type="entry name" value="PyrdxlP-dep_Trfase_major"/>
</dbReference>
<comment type="cofactor">
    <cofactor evidence="1 8 9">
        <name>pyridoxal 5'-phosphate</name>
        <dbReference type="ChEBI" id="CHEBI:597326"/>
    </cofactor>
</comment>
<evidence type="ECO:0000256" key="1">
    <source>
        <dbReference type="ARBA" id="ARBA00001933"/>
    </source>
</evidence>
<accession>A0A9X0UH51</accession>
<dbReference type="Proteomes" id="UP000600101">
    <property type="component" value="Unassembled WGS sequence"/>
</dbReference>
<dbReference type="InterPro" id="IPR018319">
    <property type="entry name" value="SelA-like"/>
</dbReference>
<dbReference type="GO" id="GO:0001717">
    <property type="term" value="P:conversion of seryl-tRNAsec to selenocys-tRNAsec"/>
    <property type="evidence" value="ECO:0007669"/>
    <property type="project" value="UniProtKB-UniRule"/>
</dbReference>
<evidence type="ECO:0000256" key="2">
    <source>
        <dbReference type="ARBA" id="ARBA00022490"/>
    </source>
</evidence>
<name>A0A9X0UH51_9PROT</name>
<comment type="subcellular location">
    <subcellularLocation>
        <location evidence="8">Cytoplasm</location>
    </subcellularLocation>
</comment>
<dbReference type="PANTHER" id="PTHR32328">
    <property type="entry name" value="L-SERYL-TRNA(SEC) SELENIUM TRANSFERASE"/>
    <property type="match status" value="1"/>
</dbReference>
<protein>
    <recommendedName>
        <fullName evidence="8">L-seryl-tRNA(Sec) selenium transferase</fullName>
        <ecNumber evidence="8">2.9.1.1</ecNumber>
    </recommendedName>
    <alternativeName>
        <fullName evidence="8">Selenocysteine synthase</fullName>
        <shortName evidence="8">Sec synthase</shortName>
    </alternativeName>
    <alternativeName>
        <fullName evidence="8">Selenocysteinyl-tRNA(Sec) synthase</fullName>
    </alternativeName>
</protein>
<feature type="modified residue" description="N6-(pyridoxal phosphate)lysine" evidence="8 9">
    <location>
        <position position="287"/>
    </location>
</feature>
<comment type="pathway">
    <text evidence="8">Aminoacyl-tRNA biosynthesis; selenocysteinyl-tRNA(Sec) biosynthesis; selenocysteinyl-tRNA(Sec) from L-seryl-tRNA(Sec) (bacterial route): step 1/1.</text>
</comment>
<sequence length="450" mass="45635">MDAANPRALPAMHRLLSAPEAVLLAARHPRPALAAALRAELDALRRSGRGFTAASFFAAAEAALEAAARPGLRRVINATGVVLHTNLGRAPLPAAALAAIAAEVGGYCNLELDLEAGARGDRHAACAALLAELTGAEAGLVVNNGAAAMLLALSALAAGGEAVVSRGELVEIGGGFRIPEVIRQGGARLAEVGTTNRTRLADYAAAIGPETRLLLRVHQSNYRITGFTAAPDPAALAALAHAHGLLAVEDLGSGALLDLTRLGLPREPTLTGSIAAGFDLVVASGDKLLGGPQAGLILGRREVVGRLARHPLMRALRPDKLTLAALEAVLRLYRDPEGVVAAVPALAMLVMPREAVAARAMRLAALLPPGAAELVEGESLVGGGSLPGVALPTCLLALPGPAEALAARLRAGRPAVVGRIGGGRLLLDPRTVAEAEVETLAEAVRAALAA</sequence>
<dbReference type="InterPro" id="IPR015424">
    <property type="entry name" value="PyrdxlP-dep_Trfase"/>
</dbReference>
<evidence type="ECO:0000313" key="12">
    <source>
        <dbReference type="Proteomes" id="UP000600101"/>
    </source>
</evidence>
<dbReference type="SUPFAM" id="SSF53383">
    <property type="entry name" value="PLP-dependent transferases"/>
    <property type="match status" value="1"/>
</dbReference>
<keyword evidence="5 8" id="KW-0648">Protein biosynthesis</keyword>
<evidence type="ECO:0000259" key="10">
    <source>
        <dbReference type="Pfam" id="PF12390"/>
    </source>
</evidence>
<dbReference type="EMBL" id="JACOMF010000010">
    <property type="protein sequence ID" value="MBC4015895.1"/>
    <property type="molecule type" value="Genomic_DNA"/>
</dbReference>
<dbReference type="HAMAP" id="MF_00423">
    <property type="entry name" value="SelA"/>
    <property type="match status" value="1"/>
</dbReference>
<dbReference type="GO" id="GO:0005737">
    <property type="term" value="C:cytoplasm"/>
    <property type="evidence" value="ECO:0007669"/>
    <property type="project" value="UniProtKB-SubCell"/>
</dbReference>
<dbReference type="NCBIfam" id="TIGR00474">
    <property type="entry name" value="selA"/>
    <property type="match status" value="1"/>
</dbReference>
<keyword evidence="3 8" id="KW-0808">Transferase</keyword>
<keyword evidence="12" id="KW-1185">Reference proteome</keyword>
<keyword evidence="6 8" id="KW-0711">Selenium</keyword>
<dbReference type="InterPro" id="IPR025862">
    <property type="entry name" value="SelA_trans_N_dom"/>
</dbReference>
<evidence type="ECO:0000256" key="5">
    <source>
        <dbReference type="ARBA" id="ARBA00022917"/>
    </source>
</evidence>
<comment type="function">
    <text evidence="8">Converts seryl-tRNA(Sec) to selenocysteinyl-tRNA(Sec) required for selenoprotein biosynthesis.</text>
</comment>
<reference evidence="11" key="1">
    <citation type="submission" date="2020-08" db="EMBL/GenBank/DDBJ databases">
        <authorList>
            <person name="Hu Y."/>
            <person name="Nguyen S.V."/>
            <person name="Li F."/>
            <person name="Fanning S."/>
        </authorList>
    </citation>
    <scope>NUCLEOTIDE SEQUENCE</scope>
    <source>
        <strain evidence="11">SYSU D8009</strain>
    </source>
</reference>
<evidence type="ECO:0000313" key="11">
    <source>
        <dbReference type="EMBL" id="MBC4015895.1"/>
    </source>
</evidence>
<evidence type="ECO:0000256" key="3">
    <source>
        <dbReference type="ARBA" id="ARBA00022679"/>
    </source>
</evidence>
<keyword evidence="2 8" id="KW-0963">Cytoplasm</keyword>
<dbReference type="Pfam" id="PF12390">
    <property type="entry name" value="Se-cys_synth_N"/>
    <property type="match status" value="1"/>
</dbReference>
<gene>
    <name evidence="8" type="primary">selA</name>
    <name evidence="11" type="ORF">H7965_11225</name>
</gene>
<dbReference type="GO" id="GO:0001514">
    <property type="term" value="P:selenocysteine incorporation"/>
    <property type="evidence" value="ECO:0007669"/>
    <property type="project" value="UniProtKB-UniRule"/>
</dbReference>
<dbReference type="Pfam" id="PF03841">
    <property type="entry name" value="SelA"/>
    <property type="match status" value="1"/>
</dbReference>
<dbReference type="PANTHER" id="PTHR32328:SF0">
    <property type="entry name" value="L-SERYL-TRNA(SEC) SELENIUM TRANSFERASE"/>
    <property type="match status" value="1"/>
</dbReference>
<comment type="similarity">
    <text evidence="7 8">Belongs to the SelA family.</text>
</comment>
<evidence type="ECO:0000256" key="6">
    <source>
        <dbReference type="ARBA" id="ARBA00023266"/>
    </source>
</evidence>
<evidence type="ECO:0000256" key="9">
    <source>
        <dbReference type="PIRSR" id="PIRSR618319-50"/>
    </source>
</evidence>
<proteinExistence type="inferred from homology"/>
<dbReference type="RefSeq" id="WP_186770667.1">
    <property type="nucleotide sequence ID" value="NZ_JACOMF010000010.1"/>
</dbReference>
<organism evidence="11 12">
    <name type="scientific">Siccirubricoccus deserti</name>
    <dbReference type="NCBI Taxonomy" id="2013562"/>
    <lineage>
        <taxon>Bacteria</taxon>
        <taxon>Pseudomonadati</taxon>
        <taxon>Pseudomonadota</taxon>
        <taxon>Alphaproteobacteria</taxon>
        <taxon>Acetobacterales</taxon>
        <taxon>Roseomonadaceae</taxon>
        <taxon>Siccirubricoccus</taxon>
    </lineage>
</organism>
<dbReference type="EC" id="2.9.1.1" evidence="8"/>
<dbReference type="Gene3D" id="3.40.640.10">
    <property type="entry name" value="Type I PLP-dependent aspartate aminotransferase-like (Major domain)"/>
    <property type="match status" value="1"/>
</dbReference>
<comment type="caution">
    <text evidence="11">The sequence shown here is derived from an EMBL/GenBank/DDBJ whole genome shotgun (WGS) entry which is preliminary data.</text>
</comment>
<evidence type="ECO:0000256" key="7">
    <source>
        <dbReference type="ARBA" id="ARBA00044507"/>
    </source>
</evidence>
<feature type="domain" description="L-seryl-tRNA selenium transferase N-terminal" evidence="10">
    <location>
        <begin position="7"/>
        <end position="45"/>
    </location>
</feature>